<dbReference type="RefSeq" id="WP_167225286.1">
    <property type="nucleotide sequence ID" value="NZ_JAAQPH010000009.1"/>
</dbReference>
<keyword evidence="3" id="KW-1185">Reference proteome</keyword>
<feature type="signal peptide" evidence="1">
    <location>
        <begin position="1"/>
        <end position="35"/>
    </location>
</feature>
<protein>
    <submittedName>
        <fullName evidence="2">Molybdopterin-guanine dinucleotide biosynthesis protein A</fullName>
    </submittedName>
</protein>
<name>A0A967EY39_9PROT</name>
<dbReference type="EMBL" id="JAAQPH010000009">
    <property type="protein sequence ID" value="NIA69562.1"/>
    <property type="molecule type" value="Genomic_DNA"/>
</dbReference>
<dbReference type="AlphaFoldDB" id="A0A967EY39"/>
<organism evidence="2 3">
    <name type="scientific">Pelagibius litoralis</name>
    <dbReference type="NCBI Taxonomy" id="374515"/>
    <lineage>
        <taxon>Bacteria</taxon>
        <taxon>Pseudomonadati</taxon>
        <taxon>Pseudomonadota</taxon>
        <taxon>Alphaproteobacteria</taxon>
        <taxon>Rhodospirillales</taxon>
        <taxon>Rhodovibrionaceae</taxon>
        <taxon>Pelagibius</taxon>
    </lineage>
</organism>
<evidence type="ECO:0000256" key="1">
    <source>
        <dbReference type="SAM" id="SignalP"/>
    </source>
</evidence>
<reference evidence="2" key="1">
    <citation type="submission" date="2020-03" db="EMBL/GenBank/DDBJ databases">
        <title>Genome of Pelagibius litoralis DSM 21314T.</title>
        <authorList>
            <person name="Wang G."/>
        </authorList>
    </citation>
    <scope>NUCLEOTIDE SEQUENCE</scope>
    <source>
        <strain evidence="2">DSM 21314</strain>
    </source>
</reference>
<evidence type="ECO:0000313" key="2">
    <source>
        <dbReference type="EMBL" id="NIA69562.1"/>
    </source>
</evidence>
<accession>A0A967EY39</accession>
<feature type="chain" id="PRO_5037905104" evidence="1">
    <location>
        <begin position="36"/>
        <end position="171"/>
    </location>
</feature>
<proteinExistence type="predicted"/>
<comment type="caution">
    <text evidence="2">The sequence shown here is derived from an EMBL/GenBank/DDBJ whole genome shotgun (WGS) entry which is preliminary data.</text>
</comment>
<keyword evidence="1" id="KW-0732">Signal</keyword>
<dbReference type="Proteomes" id="UP000761264">
    <property type="component" value="Unassembled WGS sequence"/>
</dbReference>
<evidence type="ECO:0000313" key="3">
    <source>
        <dbReference type="Proteomes" id="UP000761264"/>
    </source>
</evidence>
<sequence length="171" mass="18703">MQAGFRTGWQFILAMGVFAVAALVATAIVSGAAQAQDRHSGYYYPEPTSSETYKARAFTLPDTSRKSRIAFVTGITSEQNKAPYAPTAAIFAKGSEAEKLIIVALDDGRIDTVFRARAIFAQMTAVARLLPVFSELGVEDYFTFFDLAKMLGFEQITISNGRDFAHQVLID</sequence>
<gene>
    <name evidence="2" type="ORF">HBA54_13250</name>
</gene>